<dbReference type="EMBL" id="LAZR01048428">
    <property type="protein sequence ID" value="KKK91954.1"/>
    <property type="molecule type" value="Genomic_DNA"/>
</dbReference>
<comment type="caution">
    <text evidence="1">The sequence shown here is derived from an EMBL/GenBank/DDBJ whole genome shotgun (WGS) entry which is preliminary data.</text>
</comment>
<accession>A0A0F9BMX5</accession>
<evidence type="ECO:0008006" key="2">
    <source>
        <dbReference type="Google" id="ProtNLM"/>
    </source>
</evidence>
<dbReference type="CDD" id="cd00085">
    <property type="entry name" value="HNHc"/>
    <property type="match status" value="1"/>
</dbReference>
<proteinExistence type="predicted"/>
<organism evidence="1">
    <name type="scientific">marine sediment metagenome</name>
    <dbReference type="NCBI Taxonomy" id="412755"/>
    <lineage>
        <taxon>unclassified sequences</taxon>
        <taxon>metagenomes</taxon>
        <taxon>ecological metagenomes</taxon>
    </lineage>
</organism>
<sequence>MEDFTQAQRDFLLNTKFDFAGVRRDEKRMYWEEHRDEREVTRQALVKRNLRYVNGIKLKDGCSVCGYKKCTSSLDFHHVRGKKLWDISSLVLGAYSMDNIKRELEKCELLCRNCHGEIHWRN</sequence>
<evidence type="ECO:0000313" key="1">
    <source>
        <dbReference type="EMBL" id="KKK91954.1"/>
    </source>
</evidence>
<gene>
    <name evidence="1" type="ORF">LCGC14_2707780</name>
</gene>
<protein>
    <recommendedName>
        <fullName evidence="2">HNH domain-containing protein</fullName>
    </recommendedName>
</protein>
<feature type="non-terminal residue" evidence="1">
    <location>
        <position position="122"/>
    </location>
</feature>
<dbReference type="InterPro" id="IPR003615">
    <property type="entry name" value="HNH_nuc"/>
</dbReference>
<dbReference type="AlphaFoldDB" id="A0A0F9BMX5"/>
<name>A0A0F9BMX5_9ZZZZ</name>
<reference evidence="1" key="1">
    <citation type="journal article" date="2015" name="Nature">
        <title>Complex archaea that bridge the gap between prokaryotes and eukaryotes.</title>
        <authorList>
            <person name="Spang A."/>
            <person name="Saw J.H."/>
            <person name="Jorgensen S.L."/>
            <person name="Zaremba-Niedzwiedzka K."/>
            <person name="Martijn J."/>
            <person name="Lind A.E."/>
            <person name="van Eijk R."/>
            <person name="Schleper C."/>
            <person name="Guy L."/>
            <person name="Ettema T.J."/>
        </authorList>
    </citation>
    <scope>NUCLEOTIDE SEQUENCE</scope>
</reference>